<gene>
    <name evidence="1" type="ORF">J2X78_002149</name>
</gene>
<evidence type="ECO:0000313" key="2">
    <source>
        <dbReference type="Proteomes" id="UP001246858"/>
    </source>
</evidence>
<dbReference type="Proteomes" id="UP001246858">
    <property type="component" value="Unassembled WGS sequence"/>
</dbReference>
<name>A0ACC6KWS9_9SPHI</name>
<evidence type="ECO:0000313" key="1">
    <source>
        <dbReference type="EMBL" id="MDR6783584.1"/>
    </source>
</evidence>
<accession>A0ACC6KWS9</accession>
<proteinExistence type="predicted"/>
<keyword evidence="2" id="KW-1185">Reference proteome</keyword>
<keyword evidence="1" id="KW-0378">Hydrolase</keyword>
<reference evidence="1" key="1">
    <citation type="submission" date="2023-07" db="EMBL/GenBank/DDBJ databases">
        <title>Sorghum-associated microbial communities from plants grown in Nebraska, USA.</title>
        <authorList>
            <person name="Schachtman D."/>
        </authorList>
    </citation>
    <scope>NUCLEOTIDE SEQUENCE</scope>
    <source>
        <strain evidence="1">2697</strain>
    </source>
</reference>
<comment type="caution">
    <text evidence="1">The sequence shown here is derived from an EMBL/GenBank/DDBJ whole genome shotgun (WGS) entry which is preliminary data.</text>
</comment>
<dbReference type="EC" id="3.5.3.8" evidence="1"/>
<sequence>MDHLKIYSQADLNQLISHREGETKLGERVQLATSLDDLAVSSAKFILLGIPEDIGVRANHGIAGAATAWQPALKALMNIQSTGFLKGEELLVLGHFDIMDPADTSIKGLEQKVQEIDDLVTPVIQKIVAAGKTPIVIGGGHNNAYPIIKGAATALKRPIDVINIDAHADLRPPSGRHSGNGFSHAIAQGLLNNYGIFGLHQNYNNTGILESIAGNPNIHAVFFDDMLQSPQPQSAFWTDLLKHMDAAPGLEIDLDCIENILSSAMTPSGFSLNEIRRLLLTPLKKFAYLHICEGAVTLTDGRQGTSAAKAIAYLISDFMKSQQ</sequence>
<dbReference type="EMBL" id="JAVDTF010000002">
    <property type="protein sequence ID" value="MDR6783584.1"/>
    <property type="molecule type" value="Genomic_DNA"/>
</dbReference>
<protein>
    <submittedName>
        <fullName evidence="1">Formiminoglutamase</fullName>
        <ecNumber evidence="1">3.5.3.8</ecNumber>
    </submittedName>
</protein>
<organism evidence="1 2">
    <name type="scientific">Pedobacter africanus</name>
    <dbReference type="NCBI Taxonomy" id="151894"/>
    <lineage>
        <taxon>Bacteria</taxon>
        <taxon>Pseudomonadati</taxon>
        <taxon>Bacteroidota</taxon>
        <taxon>Sphingobacteriia</taxon>
        <taxon>Sphingobacteriales</taxon>
        <taxon>Sphingobacteriaceae</taxon>
        <taxon>Pedobacter</taxon>
    </lineage>
</organism>